<dbReference type="InterPro" id="IPR050078">
    <property type="entry name" value="Ribosomal_L11_MeTrfase_PrmA"/>
</dbReference>
<dbReference type="SUPFAM" id="SSF53335">
    <property type="entry name" value="S-adenosyl-L-methionine-dependent methyltransferases"/>
    <property type="match status" value="1"/>
</dbReference>
<evidence type="ECO:0000256" key="1">
    <source>
        <dbReference type="ARBA" id="ARBA00022603"/>
    </source>
</evidence>
<name>A0ABX9WAV0_9ACTN</name>
<gene>
    <name evidence="3" type="ORF">EFE23_22430</name>
</gene>
<reference evidence="3 4" key="1">
    <citation type="submission" date="2018-11" db="EMBL/GenBank/DDBJ databases">
        <title>Micromonospora sp. PPF5-17, a new actinomycetes isolated from a hot spring soil.</title>
        <authorList>
            <person name="Thawai C."/>
        </authorList>
    </citation>
    <scope>NUCLEOTIDE SEQUENCE [LARGE SCALE GENOMIC DNA]</scope>
    <source>
        <strain evidence="3 4">PPF5-17</strain>
    </source>
</reference>
<organism evidence="3 4">
    <name type="scientific">Micromonospora solifontis</name>
    <dbReference type="NCBI Taxonomy" id="2487138"/>
    <lineage>
        <taxon>Bacteria</taxon>
        <taxon>Bacillati</taxon>
        <taxon>Actinomycetota</taxon>
        <taxon>Actinomycetes</taxon>
        <taxon>Micromonosporales</taxon>
        <taxon>Micromonosporaceae</taxon>
        <taxon>Micromonospora</taxon>
    </lineage>
</organism>
<dbReference type="InterPro" id="IPR029063">
    <property type="entry name" value="SAM-dependent_MTases_sf"/>
</dbReference>
<proteinExistence type="predicted"/>
<dbReference type="PANTHER" id="PTHR43648:SF1">
    <property type="entry name" value="ELECTRON TRANSFER FLAVOPROTEIN BETA SUBUNIT LYSINE METHYLTRANSFERASE"/>
    <property type="match status" value="1"/>
</dbReference>
<evidence type="ECO:0000313" key="3">
    <source>
        <dbReference type="EMBL" id="RNL92632.1"/>
    </source>
</evidence>
<dbReference type="Pfam" id="PF06325">
    <property type="entry name" value="PrmA"/>
    <property type="match status" value="1"/>
</dbReference>
<comment type="caution">
    <text evidence="3">The sequence shown here is derived from an EMBL/GenBank/DDBJ whole genome shotgun (WGS) entry which is preliminary data.</text>
</comment>
<dbReference type="Proteomes" id="UP000280698">
    <property type="component" value="Unassembled WGS sequence"/>
</dbReference>
<keyword evidence="4" id="KW-1185">Reference proteome</keyword>
<keyword evidence="1 3" id="KW-0489">Methyltransferase</keyword>
<evidence type="ECO:0000313" key="4">
    <source>
        <dbReference type="Proteomes" id="UP000280698"/>
    </source>
</evidence>
<dbReference type="PANTHER" id="PTHR43648">
    <property type="entry name" value="ELECTRON TRANSFER FLAVOPROTEIN BETA SUBUNIT LYSINE METHYLTRANSFERASE"/>
    <property type="match status" value="1"/>
</dbReference>
<sequence>MSEQTALADLEREIATPGGGMDGLRLVAAPFVPEVRLHLAEDAILWWARMEAAAGRSLPPPYWASVWAGGQALARHLLDHPELAAGRRVLDLASGSGLVAIAAALAGAERVTANDVDPYAVAAVTANARANRVELAVTGGDLLDGPVHADLLLAGDVLYDAGLAARVLPFLQRAADRGVEVLVGDPDRGHLPADRLDRVASYPVPTTEPSVDSPVRRVHVLRPR</sequence>
<accession>A0ABX9WAV0</accession>
<dbReference type="Gene3D" id="3.40.50.150">
    <property type="entry name" value="Vaccinia Virus protein VP39"/>
    <property type="match status" value="1"/>
</dbReference>
<keyword evidence="2" id="KW-0808">Transferase</keyword>
<dbReference type="GO" id="GO:0032259">
    <property type="term" value="P:methylation"/>
    <property type="evidence" value="ECO:0007669"/>
    <property type="project" value="UniProtKB-KW"/>
</dbReference>
<protein>
    <submittedName>
        <fullName evidence="3">Methyltransferase</fullName>
    </submittedName>
</protein>
<dbReference type="EMBL" id="RJLN01000082">
    <property type="protein sequence ID" value="RNL92632.1"/>
    <property type="molecule type" value="Genomic_DNA"/>
</dbReference>
<evidence type="ECO:0000256" key="2">
    <source>
        <dbReference type="ARBA" id="ARBA00022679"/>
    </source>
</evidence>
<dbReference type="GO" id="GO:0008168">
    <property type="term" value="F:methyltransferase activity"/>
    <property type="evidence" value="ECO:0007669"/>
    <property type="project" value="UniProtKB-KW"/>
</dbReference>
<dbReference type="RefSeq" id="WP_123242911.1">
    <property type="nucleotide sequence ID" value="NZ_JAAHBY010000082.1"/>
</dbReference>